<gene>
    <name evidence="2" type="ORF">EV686_11191</name>
</gene>
<dbReference type="AlphaFoldDB" id="A0A4V2VQ90"/>
<evidence type="ECO:0000259" key="1">
    <source>
        <dbReference type="Pfam" id="PF08291"/>
    </source>
</evidence>
<dbReference type="InterPro" id="IPR009045">
    <property type="entry name" value="Zn_M74/Hedgehog-like"/>
</dbReference>
<dbReference type="RefSeq" id="WP_132478089.1">
    <property type="nucleotide sequence ID" value="NZ_JBHRVM010000001.1"/>
</dbReference>
<name>A0A4V2VQ90_9BURK</name>
<organism evidence="2 3">
    <name type="scientific">Paracandidimonas soli</name>
    <dbReference type="NCBI Taxonomy" id="1917182"/>
    <lineage>
        <taxon>Bacteria</taxon>
        <taxon>Pseudomonadati</taxon>
        <taxon>Pseudomonadota</taxon>
        <taxon>Betaproteobacteria</taxon>
        <taxon>Burkholderiales</taxon>
        <taxon>Alcaligenaceae</taxon>
        <taxon>Paracandidimonas</taxon>
    </lineage>
</organism>
<dbReference type="EMBL" id="SMBX01000011">
    <property type="protein sequence ID" value="TCU93739.1"/>
    <property type="molecule type" value="Genomic_DNA"/>
</dbReference>
<protein>
    <submittedName>
        <fullName evidence="2">Peptidase M15-like protein</fullName>
    </submittedName>
</protein>
<accession>A0A4V2VQ90</accession>
<dbReference type="Proteomes" id="UP000294692">
    <property type="component" value="Unassembled WGS sequence"/>
</dbReference>
<dbReference type="Gene3D" id="3.30.1380.10">
    <property type="match status" value="1"/>
</dbReference>
<dbReference type="Pfam" id="PF08291">
    <property type="entry name" value="Peptidase_M15_3"/>
    <property type="match status" value="1"/>
</dbReference>
<sequence>MRLSDHFTLAELTRSIVAQSRGIDNTPSAAQIDNLRTLAATLEEVRELLGGKPMIITSGYRSPALNRAIGGSQTSDHSNGLAADFVCPGYGHVMHICEAIRDSGIQFDQLIYEQGSTDWVHLGIGTRMRRQVMSWSRVAGYVQGIRRLQR</sequence>
<feature type="domain" description="Peptidase M15A C-terminal" evidence="1">
    <location>
        <begin position="6"/>
        <end position="122"/>
    </location>
</feature>
<keyword evidence="3" id="KW-1185">Reference proteome</keyword>
<dbReference type="InterPro" id="IPR013230">
    <property type="entry name" value="Peptidase_M15A_C"/>
</dbReference>
<reference evidence="2 3" key="1">
    <citation type="submission" date="2019-03" db="EMBL/GenBank/DDBJ databases">
        <title>Genomic Encyclopedia of Type Strains, Phase IV (KMG-IV): sequencing the most valuable type-strain genomes for metagenomic binning, comparative biology and taxonomic classification.</title>
        <authorList>
            <person name="Goeker M."/>
        </authorList>
    </citation>
    <scope>NUCLEOTIDE SEQUENCE [LARGE SCALE GENOMIC DNA]</scope>
    <source>
        <strain evidence="2 3">DSM 100048</strain>
    </source>
</reference>
<dbReference type="SUPFAM" id="SSF55166">
    <property type="entry name" value="Hedgehog/DD-peptidase"/>
    <property type="match status" value="1"/>
</dbReference>
<dbReference type="OrthoDB" id="5242612at2"/>
<evidence type="ECO:0000313" key="3">
    <source>
        <dbReference type="Proteomes" id="UP000294692"/>
    </source>
</evidence>
<evidence type="ECO:0000313" key="2">
    <source>
        <dbReference type="EMBL" id="TCU93739.1"/>
    </source>
</evidence>
<comment type="caution">
    <text evidence="2">The sequence shown here is derived from an EMBL/GenBank/DDBJ whole genome shotgun (WGS) entry which is preliminary data.</text>
</comment>
<proteinExistence type="predicted"/>